<evidence type="ECO:0000313" key="15">
    <source>
        <dbReference type="EMBL" id="CAF1352900.1"/>
    </source>
</evidence>
<dbReference type="Proteomes" id="UP000663860">
    <property type="component" value="Unassembled WGS sequence"/>
</dbReference>
<feature type="domain" description="PX" evidence="14">
    <location>
        <begin position="31"/>
        <end position="157"/>
    </location>
</feature>
<evidence type="ECO:0000256" key="4">
    <source>
        <dbReference type="ARBA" id="ARBA00010883"/>
    </source>
</evidence>
<feature type="compositionally biased region" description="Polar residues" evidence="13">
    <location>
        <begin position="1363"/>
        <end position="1375"/>
    </location>
</feature>
<dbReference type="Pfam" id="PF00787">
    <property type="entry name" value="PX"/>
    <property type="match status" value="2"/>
</dbReference>
<dbReference type="Gene3D" id="3.30.1520.10">
    <property type="entry name" value="Phox-like domain"/>
    <property type="match status" value="2"/>
</dbReference>
<keyword evidence="10" id="KW-0446">Lipid-binding</keyword>
<evidence type="ECO:0000256" key="11">
    <source>
        <dbReference type="ARBA" id="ARBA00023136"/>
    </source>
</evidence>
<evidence type="ECO:0000256" key="10">
    <source>
        <dbReference type="ARBA" id="ARBA00023121"/>
    </source>
</evidence>
<dbReference type="InterPro" id="IPR036871">
    <property type="entry name" value="PX_dom_sf"/>
</dbReference>
<comment type="subcellular location">
    <subcellularLocation>
        <location evidence="3">Cytoplasm</location>
    </subcellularLocation>
    <subcellularLocation>
        <location evidence="2">Golgi apparatus membrane</location>
        <topology evidence="2">Peripheral membrane protein</topology>
        <orientation evidence="2">Cytoplasmic side</orientation>
    </subcellularLocation>
    <subcellularLocation>
        <location evidence="1">Prevacuolar compartment membrane</location>
        <topology evidence="1">Peripheral membrane protein</topology>
        <orientation evidence="1">Cytoplasmic side</orientation>
    </subcellularLocation>
</comment>
<name>A0A815HJ39_9BILA</name>
<keyword evidence="11" id="KW-0472">Membrane</keyword>
<dbReference type="GO" id="GO:0015031">
    <property type="term" value="P:protein transport"/>
    <property type="evidence" value="ECO:0007669"/>
    <property type="project" value="UniProtKB-KW"/>
</dbReference>
<dbReference type="GO" id="GO:0031901">
    <property type="term" value="C:early endosome membrane"/>
    <property type="evidence" value="ECO:0007669"/>
    <property type="project" value="TreeGrafter"/>
</dbReference>
<comment type="similarity">
    <text evidence="4">Belongs to the sorting nexin family.</text>
</comment>
<organism evidence="15 16">
    <name type="scientific">Adineta steineri</name>
    <dbReference type="NCBI Taxonomy" id="433720"/>
    <lineage>
        <taxon>Eukaryota</taxon>
        <taxon>Metazoa</taxon>
        <taxon>Spiralia</taxon>
        <taxon>Gnathifera</taxon>
        <taxon>Rotifera</taxon>
        <taxon>Eurotatoria</taxon>
        <taxon>Bdelloidea</taxon>
        <taxon>Adinetida</taxon>
        <taxon>Adinetidae</taxon>
        <taxon>Adineta</taxon>
    </lineage>
</organism>
<comment type="caution">
    <text evidence="15">The sequence shown here is derived from an EMBL/GenBank/DDBJ whole genome shotgun (WGS) entry which is preliminary data.</text>
</comment>
<keyword evidence="7" id="KW-0963">Cytoplasm</keyword>
<reference evidence="15" key="1">
    <citation type="submission" date="2021-02" db="EMBL/GenBank/DDBJ databases">
        <authorList>
            <person name="Nowell W R."/>
        </authorList>
    </citation>
    <scope>NUCLEOTIDE SEQUENCE</scope>
</reference>
<accession>A0A815HJ39</accession>
<evidence type="ECO:0000256" key="1">
    <source>
        <dbReference type="ARBA" id="ARBA00004179"/>
    </source>
</evidence>
<dbReference type="PANTHER" id="PTHR45963">
    <property type="entry name" value="RE52028P"/>
    <property type="match status" value="1"/>
</dbReference>
<dbReference type="PROSITE" id="PS50195">
    <property type="entry name" value="PX"/>
    <property type="match status" value="1"/>
</dbReference>
<dbReference type="InterPro" id="IPR001683">
    <property type="entry name" value="PX_dom"/>
</dbReference>
<gene>
    <name evidence="15" type="ORF">IZO911_LOCUS36872</name>
</gene>
<dbReference type="InterPro" id="IPR019183">
    <property type="entry name" value="NAA25_NatB_aux_su"/>
</dbReference>
<evidence type="ECO:0000313" key="16">
    <source>
        <dbReference type="Proteomes" id="UP000663860"/>
    </source>
</evidence>
<sequence>MSAVETENRREIARLPTRPISLEDRYDPPANFLEIEVLNPETHGFAGKRYTDYEVRMKTNLPVFRLKECTVRRRYSDFEWLRKELERDSKIVVPPLPSKAWKRQMPTFFRRDDGIFEDDFIEDRRKGLEQFINKVAGHPLAQNERSLHVFLQEPAIDHDKYVPGKMPSGIPLTARTLNSHQNDSQRIANPRLEVNERRLRPIYDYMEIHKLLFHHYHQKHGNDKCLLFFRRDDGIFEDDFIEDRRKGLEQFINKVAGHPLAQNERSLHVFLQEPAIDHEKYVPGKMPSGIPLTARTLNSHQNDSQRIANPRLEVNERRLRPIYDYMEIHNYRKALTEIDRLLKKQANFTACKALKCLVLLKLERPEDASILANELDTLASATTRAAAPGDASNMDENALTFFSQYYKDLRQYDKVVWLYEAAAKREPTSEEFLCSLFMAYVRMKDYKNQMLTAQKLYKLTRKIPYYNWAIISVLLQIDENSNQLKQTLYIPMALKMLDKEFFDENLQQNKPYGEMECLLYLHTLELKEDFSKSLIFLNKHLDLLTKAATNESMLPAYFSHEKPLIYNYKAGNLDVTYHLAKQYLIEDNYLWNWYEVLFDTFFKFDTTKQEELIKDLHEFILTTPNQTADLRNIHLARIELGLRWQLTRFKNNLSTLPELASTYLTNSFFNEIISYIETYSLKTTSLVIHDVYRAFEYLTSEDRSRLHKHLINQLTSETSQNNIQYLINILYCARLCGDIHHSWLSENSHSLIQKLLDLVNQSSTPLHLSIELLTLIVNIMDETNQSKSELYTLLDRTYDKDSSNFDVKLYMYNIALHFNCITIMKDLFERLEIKNIQYYSLGYLLTDHYLRIHSNYHHIRSFFNYLTNLLFVYTDDSWGQIMFCYKYGNFLRINEIRTFSDCYLSYSLIYIQSLIGSIIIDLIQNGNRYNSIGKLLKYSSSQVLFDHKQKNKNNSLHSLFYKTDNNDVLKIQDTRDFDIWPKIDYRRLRFDSGNVNDKPIETISYADRILIENSGQTSYQSPSCKDFFLRQYQIVDFQQRSTLCYFRANILNIIYTLYVDPSISKTDLAASSTSVVHMPDEQVFNTLKIIINDYEQCTKSLNSVETITPCEIQTILELELYKSIPLFVQILLEGITLSMTAEASSTSSKILLTNTIVHFDKIDQSINAIIKQLEQSYKLLLKKLENTSFQKRCAETADNKNIDFLDDLSGKQSPLEFYSVYTEFISYTYSLYLSIKSILATLFNKTSLLVDNNDTTSNRSTNTKKSKKKANEQQSSNISNENENETKLWNQLEKIESLYNEQWTQIIENIRKYELFIRMQAKVNDNEYDRLEKELIGDTDQQMNKSKSKLDENDNSDSSSLSTMTKENNNDEQTSSSVFELGKIVMRPSTVHTFALGYLESFIQIRVCLASKQKTLQLRQQSST</sequence>
<dbReference type="GO" id="GO:0000139">
    <property type="term" value="C:Golgi membrane"/>
    <property type="evidence" value="ECO:0007669"/>
    <property type="project" value="UniProtKB-SubCell"/>
</dbReference>
<dbReference type="Pfam" id="PF09797">
    <property type="entry name" value="NatB_MDM20"/>
    <property type="match status" value="1"/>
</dbReference>
<feature type="region of interest" description="Disordered" evidence="13">
    <location>
        <begin position="1253"/>
        <end position="1285"/>
    </location>
</feature>
<dbReference type="CDD" id="cd06894">
    <property type="entry name" value="PX_SNX3_like"/>
    <property type="match status" value="1"/>
</dbReference>
<proteinExistence type="inferred from homology"/>
<dbReference type="SUPFAM" id="SSF64268">
    <property type="entry name" value="PX domain"/>
    <property type="match status" value="2"/>
</dbReference>
<evidence type="ECO:0000256" key="6">
    <source>
        <dbReference type="ARBA" id="ARBA00022448"/>
    </source>
</evidence>
<keyword evidence="9" id="KW-0333">Golgi apparatus</keyword>
<dbReference type="Gene3D" id="1.25.40.1040">
    <property type="match status" value="1"/>
</dbReference>
<evidence type="ECO:0000256" key="9">
    <source>
        <dbReference type="ARBA" id="ARBA00023034"/>
    </source>
</evidence>
<evidence type="ECO:0000256" key="8">
    <source>
        <dbReference type="ARBA" id="ARBA00022927"/>
    </source>
</evidence>
<evidence type="ECO:0000256" key="5">
    <source>
        <dbReference type="ARBA" id="ARBA00020436"/>
    </source>
</evidence>
<evidence type="ECO:0000256" key="13">
    <source>
        <dbReference type="SAM" id="MobiDB-lite"/>
    </source>
</evidence>
<dbReference type="GO" id="GO:0032266">
    <property type="term" value="F:phosphatidylinositol-3-phosphate binding"/>
    <property type="evidence" value="ECO:0007669"/>
    <property type="project" value="TreeGrafter"/>
</dbReference>
<dbReference type="SUPFAM" id="SSF48452">
    <property type="entry name" value="TPR-like"/>
    <property type="match status" value="1"/>
</dbReference>
<comment type="function">
    <text evidence="12">Required for retention of late Golgi membrane proteins. Component of the retrieval machinery that functions by direct interaction with the cytosolic tails of certain TGN membrane proteins during the sorting/budding process at the prevacuolar compartment. Binds phosphatidylinositol 3-phosphate (PtdIns(P3)).</text>
</comment>
<dbReference type="EMBL" id="CAJNOE010000886">
    <property type="protein sequence ID" value="CAF1352900.1"/>
    <property type="molecule type" value="Genomic_DNA"/>
</dbReference>
<evidence type="ECO:0000256" key="12">
    <source>
        <dbReference type="ARBA" id="ARBA00025533"/>
    </source>
</evidence>
<feature type="compositionally biased region" description="Low complexity" evidence="13">
    <location>
        <begin position="1272"/>
        <end position="1281"/>
    </location>
</feature>
<dbReference type="PANTHER" id="PTHR45963:SF2">
    <property type="entry name" value="RE52028P"/>
    <property type="match status" value="1"/>
</dbReference>
<evidence type="ECO:0000256" key="3">
    <source>
        <dbReference type="ARBA" id="ARBA00004496"/>
    </source>
</evidence>
<keyword evidence="8" id="KW-0653">Protein transport</keyword>
<dbReference type="InterPro" id="IPR011990">
    <property type="entry name" value="TPR-like_helical_dom_sf"/>
</dbReference>
<dbReference type="GO" id="GO:0032456">
    <property type="term" value="P:endocytic recycling"/>
    <property type="evidence" value="ECO:0007669"/>
    <property type="project" value="TreeGrafter"/>
</dbReference>
<dbReference type="GO" id="GO:0030904">
    <property type="term" value="C:retromer complex"/>
    <property type="evidence" value="ECO:0007669"/>
    <property type="project" value="TreeGrafter"/>
</dbReference>
<protein>
    <recommendedName>
        <fullName evidence="5">Sorting nexin-3</fullName>
    </recommendedName>
</protein>
<dbReference type="GO" id="GO:0034499">
    <property type="term" value="P:late endosome to Golgi transport"/>
    <property type="evidence" value="ECO:0007669"/>
    <property type="project" value="TreeGrafter"/>
</dbReference>
<feature type="region of interest" description="Disordered" evidence="13">
    <location>
        <begin position="1335"/>
        <end position="1375"/>
    </location>
</feature>
<keyword evidence="6" id="KW-0813">Transport</keyword>
<dbReference type="InterPro" id="IPR051074">
    <property type="entry name" value="Sorting_Nexin"/>
</dbReference>
<evidence type="ECO:0000256" key="7">
    <source>
        <dbReference type="ARBA" id="ARBA00022490"/>
    </source>
</evidence>
<dbReference type="SMART" id="SM00312">
    <property type="entry name" value="PX"/>
    <property type="match status" value="2"/>
</dbReference>
<evidence type="ECO:0000256" key="2">
    <source>
        <dbReference type="ARBA" id="ARBA00004255"/>
    </source>
</evidence>
<evidence type="ECO:0000259" key="14">
    <source>
        <dbReference type="PROSITE" id="PS50195"/>
    </source>
</evidence>